<reference evidence="10" key="1">
    <citation type="submission" date="2009-12" db="EMBL/GenBank/DDBJ databases">
        <authorList>
            <person name="Weinstock G."/>
            <person name="Sodergren E."/>
            <person name="Clifton S."/>
            <person name="Fulton L."/>
            <person name="Fulton B."/>
            <person name="Courtney L."/>
            <person name="Fronick C."/>
            <person name="Harrison M."/>
            <person name="Strong C."/>
            <person name="Farmer C."/>
            <person name="Delahaunty K."/>
            <person name="Markovic C."/>
            <person name="Hall O."/>
            <person name="Minx P."/>
            <person name="Tomlinson C."/>
            <person name="Mitreva M."/>
            <person name="Nelson J."/>
            <person name="Hou S."/>
            <person name="Wollam A."/>
            <person name="Pepin K.H."/>
            <person name="Johnson M."/>
            <person name="Bhonagiri V."/>
            <person name="Nash W.E."/>
            <person name="Warren W."/>
            <person name="Chinwalla A."/>
            <person name="Mardis E.R."/>
            <person name="Wilson R.K."/>
        </authorList>
    </citation>
    <scope>NUCLEOTIDE SEQUENCE [LARGE SCALE GENOMIC DNA]</scope>
    <source>
        <strain evidence="10">DSM 15176</strain>
    </source>
</reference>
<dbReference type="CDD" id="cd01992">
    <property type="entry name" value="TilS_N"/>
    <property type="match status" value="1"/>
</dbReference>
<evidence type="ECO:0000259" key="9">
    <source>
        <dbReference type="SMART" id="SM00977"/>
    </source>
</evidence>
<sequence length="464" mass="52253">MSSEDEKVIEHVEETLLAYCRQQGLFKSGDRVIAACSGGADSMALLLFLLRRRRDLEIEVLATHVNHGIRGVNAIADANFVTAFCRKNGVELFLYDAVKEGVQIPQQPSEEWARGLRYGWFDQLAVQEEAFIATAHTMSDQVETILFRMARGTGVHGMAGIPPRRGYYIRPCLCLTRGETEAYCTALGQNYVQDETNAQDTYARNRIRHDAIPALQYANPAAEVAIARLCRQMRDLDQWLTGEAAALLQAATVEKGYDISVLRKAEGPVLDAALHSLISPVRDAEEKYITLLRFLLQRGEGALQLTPEVTYKVKDGVLLRLTPRGIRPPPAPPQPFGEGQFFLPGGYFVEFRRVKYEEFLKNQPIFKKDLNCCADCAKIQKNLQLRTRLPGDFFRPAGRHVRKTLKKYYNELGIPQDERPLLPLLADGSEVLWLWGSGFAEGVAPDSYTNEVWMVRTEKAEEDE</sequence>
<comment type="function">
    <text evidence="8">Ligates lysine onto the cytidine present at position 34 of the AUA codon-specific tRNA(Ile) that contains the anticodon CAU, in an ATP-dependent manner. Cytidine is converted to lysidine, thus changing the amino acid specificity of the tRNA from methionine to isoleucine.</text>
</comment>
<comment type="similarity">
    <text evidence="8">Belongs to the tRNA(Ile)-lysidine synthase family.</text>
</comment>
<protein>
    <recommendedName>
        <fullName evidence="8">tRNA(Ile)-lysidine synthase</fullName>
        <ecNumber evidence="8">6.3.4.19</ecNumber>
    </recommendedName>
    <alternativeName>
        <fullName evidence="8">tRNA(Ile)-2-lysyl-cytidine synthase</fullName>
    </alternativeName>
    <alternativeName>
        <fullName evidence="8">tRNA(Ile)-lysidine synthetase</fullName>
    </alternativeName>
</protein>
<dbReference type="STRING" id="411471.SUBVAR_05075"/>
<dbReference type="Pfam" id="PF01171">
    <property type="entry name" value="ATP_bind_3"/>
    <property type="match status" value="1"/>
</dbReference>
<keyword evidence="11" id="KW-1185">Reference proteome</keyword>
<keyword evidence="4 8" id="KW-0819">tRNA processing</keyword>
<comment type="subcellular location">
    <subcellularLocation>
        <location evidence="1 8">Cytoplasm</location>
    </subcellularLocation>
</comment>
<gene>
    <name evidence="8 10" type="primary">tilS</name>
    <name evidence="10" type="ORF">SUBVAR_05075</name>
</gene>
<dbReference type="Gene3D" id="3.40.50.620">
    <property type="entry name" value="HUPs"/>
    <property type="match status" value="1"/>
</dbReference>
<keyword evidence="6 8" id="KW-0067">ATP-binding</keyword>
<dbReference type="AlphaFoldDB" id="D1PL40"/>
<evidence type="ECO:0000256" key="7">
    <source>
        <dbReference type="ARBA" id="ARBA00048539"/>
    </source>
</evidence>
<dbReference type="HAMAP" id="MF_01161">
    <property type="entry name" value="tRNA_Ile_lys_synt"/>
    <property type="match status" value="1"/>
</dbReference>
<evidence type="ECO:0000256" key="2">
    <source>
        <dbReference type="ARBA" id="ARBA00022490"/>
    </source>
</evidence>
<name>D1PL40_9FIRM</name>
<evidence type="ECO:0000313" key="10">
    <source>
        <dbReference type="EMBL" id="EFB76698.1"/>
    </source>
</evidence>
<keyword evidence="5 8" id="KW-0547">Nucleotide-binding</keyword>
<dbReference type="InterPro" id="IPR014729">
    <property type="entry name" value="Rossmann-like_a/b/a_fold"/>
</dbReference>
<dbReference type="PANTHER" id="PTHR43033:SF1">
    <property type="entry name" value="TRNA(ILE)-LYSIDINE SYNTHASE-RELATED"/>
    <property type="match status" value="1"/>
</dbReference>
<keyword evidence="3 8" id="KW-0436">Ligase</keyword>
<dbReference type="RefSeq" id="WP_007046478.1">
    <property type="nucleotide sequence ID" value="NZ_GG704769.1"/>
</dbReference>
<evidence type="ECO:0000256" key="8">
    <source>
        <dbReference type="HAMAP-Rule" id="MF_01161"/>
    </source>
</evidence>
<dbReference type="SUPFAM" id="SSF52402">
    <property type="entry name" value="Adenine nucleotide alpha hydrolases-like"/>
    <property type="match status" value="1"/>
</dbReference>
<dbReference type="InterPro" id="IPR012094">
    <property type="entry name" value="tRNA_Ile_lys_synt"/>
</dbReference>
<feature type="binding site" evidence="8">
    <location>
        <begin position="37"/>
        <end position="42"/>
    </location>
    <ligand>
        <name>ATP</name>
        <dbReference type="ChEBI" id="CHEBI:30616"/>
    </ligand>
</feature>
<dbReference type="NCBIfam" id="TIGR02433">
    <property type="entry name" value="lysidine_TilS_C"/>
    <property type="match status" value="1"/>
</dbReference>
<feature type="domain" description="Lysidine-tRNA(Ile) synthetase C-terminal" evidence="9">
    <location>
        <begin position="383"/>
        <end position="455"/>
    </location>
</feature>
<dbReference type="GO" id="GO:0006400">
    <property type="term" value="P:tRNA modification"/>
    <property type="evidence" value="ECO:0007669"/>
    <property type="project" value="UniProtKB-UniRule"/>
</dbReference>
<comment type="caution">
    <text evidence="10">The sequence shown here is derived from an EMBL/GenBank/DDBJ whole genome shotgun (WGS) entry which is preliminary data.</text>
</comment>
<dbReference type="InterPro" id="IPR012795">
    <property type="entry name" value="tRNA_Ile_lys_synt_N"/>
</dbReference>
<comment type="domain">
    <text evidence="8">The N-terminal region contains the highly conserved SGGXDS motif, predicted to be a P-loop motif involved in ATP binding.</text>
</comment>
<dbReference type="PANTHER" id="PTHR43033">
    <property type="entry name" value="TRNA(ILE)-LYSIDINE SYNTHASE-RELATED"/>
    <property type="match status" value="1"/>
</dbReference>
<dbReference type="eggNOG" id="COG0037">
    <property type="taxonomic scope" value="Bacteria"/>
</dbReference>
<dbReference type="EMBL" id="ACBY02000020">
    <property type="protein sequence ID" value="EFB76698.1"/>
    <property type="molecule type" value="Genomic_DNA"/>
</dbReference>
<dbReference type="OrthoDB" id="9807403at2"/>
<accession>D1PL40</accession>
<dbReference type="InterPro" id="IPR012796">
    <property type="entry name" value="Lysidine-tRNA-synth_C"/>
</dbReference>
<dbReference type="InterPro" id="IPR011063">
    <property type="entry name" value="TilS/TtcA_N"/>
</dbReference>
<evidence type="ECO:0000256" key="4">
    <source>
        <dbReference type="ARBA" id="ARBA00022694"/>
    </source>
</evidence>
<keyword evidence="2 8" id="KW-0963">Cytoplasm</keyword>
<evidence type="ECO:0000256" key="3">
    <source>
        <dbReference type="ARBA" id="ARBA00022598"/>
    </source>
</evidence>
<evidence type="ECO:0000313" key="11">
    <source>
        <dbReference type="Proteomes" id="UP000003438"/>
    </source>
</evidence>
<dbReference type="EC" id="6.3.4.19" evidence="8"/>
<dbReference type="Pfam" id="PF11734">
    <property type="entry name" value="TilS_C"/>
    <property type="match status" value="1"/>
</dbReference>
<dbReference type="GO" id="GO:0032267">
    <property type="term" value="F:tRNA(Ile)-lysidine synthase activity"/>
    <property type="evidence" value="ECO:0007669"/>
    <property type="project" value="UniProtKB-EC"/>
</dbReference>
<dbReference type="HOGENOM" id="CLU_018869_0_1_9"/>
<dbReference type="SUPFAM" id="SSF56037">
    <property type="entry name" value="PheT/TilS domain"/>
    <property type="match status" value="1"/>
</dbReference>
<dbReference type="GO" id="GO:0005737">
    <property type="term" value="C:cytoplasm"/>
    <property type="evidence" value="ECO:0007669"/>
    <property type="project" value="UniProtKB-SubCell"/>
</dbReference>
<evidence type="ECO:0000256" key="5">
    <source>
        <dbReference type="ARBA" id="ARBA00022741"/>
    </source>
</evidence>
<evidence type="ECO:0000256" key="1">
    <source>
        <dbReference type="ARBA" id="ARBA00004496"/>
    </source>
</evidence>
<organism evidence="10 11">
    <name type="scientific">Subdoligranulum variabile DSM 15176</name>
    <dbReference type="NCBI Taxonomy" id="411471"/>
    <lineage>
        <taxon>Bacteria</taxon>
        <taxon>Bacillati</taxon>
        <taxon>Bacillota</taxon>
        <taxon>Clostridia</taxon>
        <taxon>Eubacteriales</taxon>
        <taxon>Oscillospiraceae</taxon>
        <taxon>Subdoligranulum</taxon>
    </lineage>
</organism>
<comment type="catalytic activity">
    <reaction evidence="7 8">
        <text>cytidine(34) in tRNA(Ile2) + L-lysine + ATP = lysidine(34) in tRNA(Ile2) + AMP + diphosphate + H(+)</text>
        <dbReference type="Rhea" id="RHEA:43744"/>
        <dbReference type="Rhea" id="RHEA-COMP:10625"/>
        <dbReference type="Rhea" id="RHEA-COMP:10670"/>
        <dbReference type="ChEBI" id="CHEBI:15378"/>
        <dbReference type="ChEBI" id="CHEBI:30616"/>
        <dbReference type="ChEBI" id="CHEBI:32551"/>
        <dbReference type="ChEBI" id="CHEBI:33019"/>
        <dbReference type="ChEBI" id="CHEBI:82748"/>
        <dbReference type="ChEBI" id="CHEBI:83665"/>
        <dbReference type="ChEBI" id="CHEBI:456215"/>
        <dbReference type="EC" id="6.3.4.19"/>
    </reaction>
</comment>
<proteinExistence type="inferred from homology"/>
<dbReference type="Proteomes" id="UP000003438">
    <property type="component" value="Unassembled WGS sequence"/>
</dbReference>
<dbReference type="SMART" id="SM00977">
    <property type="entry name" value="TilS_C"/>
    <property type="match status" value="1"/>
</dbReference>
<dbReference type="GO" id="GO:0005524">
    <property type="term" value="F:ATP binding"/>
    <property type="evidence" value="ECO:0007669"/>
    <property type="project" value="UniProtKB-UniRule"/>
</dbReference>
<dbReference type="NCBIfam" id="TIGR02432">
    <property type="entry name" value="lysidine_TilS_N"/>
    <property type="match status" value="1"/>
</dbReference>
<evidence type="ECO:0000256" key="6">
    <source>
        <dbReference type="ARBA" id="ARBA00022840"/>
    </source>
</evidence>